<dbReference type="Gene3D" id="3.40.140.10">
    <property type="entry name" value="Cytidine Deaminase, domain 2"/>
    <property type="match status" value="2"/>
</dbReference>
<dbReference type="InterPro" id="IPR050202">
    <property type="entry name" value="Cyt/Deoxycyt_deaminase"/>
</dbReference>
<keyword evidence="5" id="KW-1185">Reference proteome</keyword>
<feature type="domain" description="CMP/dCMP-type deaminase" evidence="3">
    <location>
        <begin position="111"/>
        <end position="197"/>
    </location>
</feature>
<dbReference type="GO" id="GO:0072527">
    <property type="term" value="P:pyrimidine-containing compound metabolic process"/>
    <property type="evidence" value="ECO:0007669"/>
    <property type="project" value="UniProtKB-ARBA"/>
</dbReference>
<gene>
    <name evidence="4" type="ORF">F3Y22_tig00111356pilonHSYRG00157</name>
</gene>
<name>A0A6A2YNP9_HIBSY</name>
<dbReference type="InterPro" id="IPR002125">
    <property type="entry name" value="CMP_dCMP_dom"/>
</dbReference>
<dbReference type="GO" id="GO:0032259">
    <property type="term" value="P:methylation"/>
    <property type="evidence" value="ECO:0007669"/>
    <property type="project" value="UniProtKB-KW"/>
</dbReference>
<evidence type="ECO:0000313" key="4">
    <source>
        <dbReference type="EMBL" id="KAE8680991.1"/>
    </source>
</evidence>
<organism evidence="4 5">
    <name type="scientific">Hibiscus syriacus</name>
    <name type="common">Rose of Sharon</name>
    <dbReference type="NCBI Taxonomy" id="106335"/>
    <lineage>
        <taxon>Eukaryota</taxon>
        <taxon>Viridiplantae</taxon>
        <taxon>Streptophyta</taxon>
        <taxon>Embryophyta</taxon>
        <taxon>Tracheophyta</taxon>
        <taxon>Spermatophyta</taxon>
        <taxon>Magnoliopsida</taxon>
        <taxon>eudicotyledons</taxon>
        <taxon>Gunneridae</taxon>
        <taxon>Pentapetalae</taxon>
        <taxon>rosids</taxon>
        <taxon>malvids</taxon>
        <taxon>Malvales</taxon>
        <taxon>Malvaceae</taxon>
        <taxon>Malvoideae</taxon>
        <taxon>Hibiscus</taxon>
    </lineage>
</organism>
<evidence type="ECO:0000313" key="5">
    <source>
        <dbReference type="Proteomes" id="UP000436088"/>
    </source>
</evidence>
<comment type="similarity">
    <text evidence="1">Belongs to the cytidine and deoxycytidylate deaminase family.</text>
</comment>
<dbReference type="GO" id="GO:0008168">
    <property type="term" value="F:methyltransferase activity"/>
    <property type="evidence" value="ECO:0007669"/>
    <property type="project" value="UniProtKB-KW"/>
</dbReference>
<dbReference type="GO" id="GO:0004126">
    <property type="term" value="F:cytidine deaminase activity"/>
    <property type="evidence" value="ECO:0007669"/>
    <property type="project" value="InterPro"/>
</dbReference>
<evidence type="ECO:0000256" key="1">
    <source>
        <dbReference type="ARBA" id="ARBA00006576"/>
    </source>
</evidence>
<dbReference type="InterPro" id="IPR013171">
    <property type="entry name" value="Cyd/dCyd_deaminase_Zn-bd"/>
</dbReference>
<accession>A0A6A2YNP9</accession>
<dbReference type="AlphaFoldDB" id="A0A6A2YNP9"/>
<comment type="subunit">
    <text evidence="2">Homodimer.</text>
</comment>
<dbReference type="GO" id="GO:0008270">
    <property type="term" value="F:zinc ion binding"/>
    <property type="evidence" value="ECO:0007669"/>
    <property type="project" value="InterPro"/>
</dbReference>
<dbReference type="Proteomes" id="UP000436088">
    <property type="component" value="Unassembled WGS sequence"/>
</dbReference>
<dbReference type="PROSITE" id="PS51747">
    <property type="entry name" value="CYT_DCMP_DEAMINASES_2"/>
    <property type="match status" value="1"/>
</dbReference>
<evidence type="ECO:0000259" key="3">
    <source>
        <dbReference type="PROSITE" id="PS51747"/>
    </source>
</evidence>
<keyword evidence="4" id="KW-0808">Transferase</keyword>
<proteinExistence type="inferred from homology"/>
<reference evidence="4" key="1">
    <citation type="submission" date="2019-09" db="EMBL/GenBank/DDBJ databases">
        <title>Draft genome information of white flower Hibiscus syriacus.</title>
        <authorList>
            <person name="Kim Y.-M."/>
        </authorList>
    </citation>
    <scope>NUCLEOTIDE SEQUENCE [LARGE SCALE GENOMIC DNA]</scope>
    <source>
        <strain evidence="4">YM2019G1</strain>
    </source>
</reference>
<protein>
    <submittedName>
        <fullName evidence="4">S-adenosyl-L-methionine-dependent methyltransferases superfamily protein</fullName>
    </submittedName>
</protein>
<dbReference type="EMBL" id="VEPZ02001317">
    <property type="protein sequence ID" value="KAE8680991.1"/>
    <property type="molecule type" value="Genomic_DNA"/>
</dbReference>
<comment type="caution">
    <text evidence="4">The sequence shown here is derived from an EMBL/GenBank/DDBJ whole genome shotgun (WGS) entry which is preliminary data.</text>
</comment>
<dbReference type="PANTHER" id="PTHR11644:SF2">
    <property type="entry name" value="CYTIDINE DEAMINASE"/>
    <property type="match status" value="1"/>
</dbReference>
<keyword evidence="4" id="KW-0489">Methyltransferase</keyword>
<dbReference type="CDD" id="cd01283">
    <property type="entry name" value="cytidine_deaminase"/>
    <property type="match status" value="2"/>
</dbReference>
<evidence type="ECO:0000256" key="2">
    <source>
        <dbReference type="ARBA" id="ARBA00011738"/>
    </source>
</evidence>
<dbReference type="SUPFAM" id="SSF53927">
    <property type="entry name" value="Cytidine deaminase-like"/>
    <property type="match status" value="2"/>
</dbReference>
<dbReference type="GO" id="GO:0055086">
    <property type="term" value="P:nucleobase-containing small molecule metabolic process"/>
    <property type="evidence" value="ECO:0007669"/>
    <property type="project" value="UniProtKB-ARBA"/>
</dbReference>
<dbReference type="GO" id="GO:0005829">
    <property type="term" value="C:cytosol"/>
    <property type="evidence" value="ECO:0007669"/>
    <property type="project" value="TreeGrafter"/>
</dbReference>
<dbReference type="InterPro" id="IPR016193">
    <property type="entry name" value="Cytidine_deaminase-like"/>
</dbReference>
<sequence length="197" mass="20535">MCQALASPPISKFQLGAVGIGSSVRIFFGLNLEFPGLPLNQTVHAEQFLINNLYLNAEPLAAIAAKSSKSSAAPPMFGPDDLLPKEDPLLLEPQWNGLSFCSDMCNSGTDDGEDDLKHAALDAANVSHAPYSGCPSGVALVDVEGRIYKGSYIESAAYNPSVPPAQAALVAYVASGCGGGYERDRGSSFGGDSGRCY</sequence>
<dbReference type="PANTHER" id="PTHR11644">
    <property type="entry name" value="CYTIDINE DEAMINASE"/>
    <property type="match status" value="1"/>
</dbReference>
<dbReference type="Pfam" id="PF08211">
    <property type="entry name" value="dCMP_cyt_deam_2"/>
    <property type="match status" value="1"/>
</dbReference>